<comment type="similarity">
    <text evidence="1 5">Belongs to the flavin oxidoreductase frp family.</text>
</comment>
<feature type="domain" description="Nitroreductase" evidence="6">
    <location>
        <begin position="9"/>
        <end position="162"/>
    </location>
</feature>
<keyword evidence="4 5" id="KW-0560">Oxidoreductase</keyword>
<organism evidence="7 8">
    <name type="scientific">Candidatus Allofournierella pullicola</name>
    <dbReference type="NCBI Taxonomy" id="2838596"/>
    <lineage>
        <taxon>Bacteria</taxon>
        <taxon>Bacillati</taxon>
        <taxon>Bacillota</taxon>
        <taxon>Clostridia</taxon>
        <taxon>Eubacteriales</taxon>
        <taxon>Oscillospiraceae</taxon>
        <taxon>Allofournierella</taxon>
    </lineage>
</organism>
<dbReference type="InterPro" id="IPR016446">
    <property type="entry name" value="Flavin_OxRdtase_Frp"/>
</dbReference>
<dbReference type="InterPro" id="IPR000415">
    <property type="entry name" value="Nitroreductase-like"/>
</dbReference>
<keyword evidence="3 5" id="KW-0288">FMN</keyword>
<dbReference type="InterPro" id="IPR029479">
    <property type="entry name" value="Nitroreductase"/>
</dbReference>
<dbReference type="AlphaFoldDB" id="A0A9D1V298"/>
<gene>
    <name evidence="7" type="ORF">H9865_01555</name>
</gene>
<name>A0A9D1V298_9FIRM</name>
<evidence type="ECO:0000256" key="4">
    <source>
        <dbReference type="ARBA" id="ARBA00023002"/>
    </source>
</evidence>
<accession>A0A9D1V298</accession>
<keyword evidence="2 5" id="KW-0285">Flavoprotein</keyword>
<comment type="caution">
    <text evidence="7">The sequence shown here is derived from an EMBL/GenBank/DDBJ whole genome shotgun (WGS) entry which is preliminary data.</text>
</comment>
<evidence type="ECO:0000259" key="6">
    <source>
        <dbReference type="Pfam" id="PF00881"/>
    </source>
</evidence>
<dbReference type="Gene3D" id="3.40.109.10">
    <property type="entry name" value="NADH Oxidase"/>
    <property type="match status" value="1"/>
</dbReference>
<evidence type="ECO:0000256" key="2">
    <source>
        <dbReference type="ARBA" id="ARBA00022630"/>
    </source>
</evidence>
<dbReference type="PIRSF" id="PIRSF005426">
    <property type="entry name" value="Frp"/>
    <property type="match status" value="1"/>
</dbReference>
<proteinExistence type="inferred from homology"/>
<dbReference type="SUPFAM" id="SSF55469">
    <property type="entry name" value="FMN-dependent nitroreductase-like"/>
    <property type="match status" value="1"/>
</dbReference>
<keyword evidence="5" id="KW-0521">NADP</keyword>
<dbReference type="Pfam" id="PF00881">
    <property type="entry name" value="Nitroreductase"/>
    <property type="match status" value="1"/>
</dbReference>
<protein>
    <submittedName>
        <fullName evidence="7">Nitroreductase family protein</fullName>
    </submittedName>
</protein>
<evidence type="ECO:0000313" key="8">
    <source>
        <dbReference type="Proteomes" id="UP000824193"/>
    </source>
</evidence>
<dbReference type="EMBL" id="DXFW01000004">
    <property type="protein sequence ID" value="HIX04786.1"/>
    <property type="molecule type" value="Genomic_DNA"/>
</dbReference>
<sequence length="250" mass="27646">MNEVLHQLAARKSVRVYTDEPVTAEERKAILQAAFDAPTAGCQQLYTIIDVTDRALKERLADLCDHQPFIAAAPLVLVFLADCRRWNQCYRAAGLEPRAPGPGDLLLAVADACIAAQNAVTAAESLGIGSCYIGDVIEQCESMRQALALPPAVVPAAMVVFGRPTDQQKARRKPARLPAEYVVCENTYTEHSPEEHRAALTARASADEKPAFDFDAWVRAFAARKYESDFSREMSRSAAVYLRDFEDWDR</sequence>
<dbReference type="PANTHER" id="PTHR43425:SF2">
    <property type="entry name" value="OXYGEN-INSENSITIVE NADPH NITROREDUCTASE"/>
    <property type="match status" value="1"/>
</dbReference>
<dbReference type="PANTHER" id="PTHR43425">
    <property type="entry name" value="OXYGEN-INSENSITIVE NADPH NITROREDUCTASE"/>
    <property type="match status" value="1"/>
</dbReference>
<reference evidence="7" key="1">
    <citation type="journal article" date="2021" name="PeerJ">
        <title>Extensive microbial diversity within the chicken gut microbiome revealed by metagenomics and culture.</title>
        <authorList>
            <person name="Gilroy R."/>
            <person name="Ravi A."/>
            <person name="Getino M."/>
            <person name="Pursley I."/>
            <person name="Horton D.L."/>
            <person name="Alikhan N.F."/>
            <person name="Baker D."/>
            <person name="Gharbi K."/>
            <person name="Hall N."/>
            <person name="Watson M."/>
            <person name="Adriaenssens E.M."/>
            <person name="Foster-Nyarko E."/>
            <person name="Jarju S."/>
            <person name="Secka A."/>
            <person name="Antonio M."/>
            <person name="Oren A."/>
            <person name="Chaudhuri R.R."/>
            <person name="La Ragione R."/>
            <person name="Hildebrand F."/>
            <person name="Pallen M.J."/>
        </authorList>
    </citation>
    <scope>NUCLEOTIDE SEQUENCE</scope>
    <source>
        <strain evidence="7">2239</strain>
    </source>
</reference>
<evidence type="ECO:0000313" key="7">
    <source>
        <dbReference type="EMBL" id="HIX04786.1"/>
    </source>
</evidence>
<dbReference type="GO" id="GO:0016491">
    <property type="term" value="F:oxidoreductase activity"/>
    <property type="evidence" value="ECO:0007669"/>
    <property type="project" value="UniProtKB-UniRule"/>
</dbReference>
<dbReference type="Proteomes" id="UP000824193">
    <property type="component" value="Unassembled WGS sequence"/>
</dbReference>
<evidence type="ECO:0000256" key="1">
    <source>
        <dbReference type="ARBA" id="ARBA00008366"/>
    </source>
</evidence>
<evidence type="ECO:0000256" key="5">
    <source>
        <dbReference type="PIRNR" id="PIRNR005426"/>
    </source>
</evidence>
<reference evidence="7" key="2">
    <citation type="submission" date="2021-04" db="EMBL/GenBank/DDBJ databases">
        <authorList>
            <person name="Gilroy R."/>
        </authorList>
    </citation>
    <scope>NUCLEOTIDE SEQUENCE</scope>
    <source>
        <strain evidence="7">2239</strain>
    </source>
</reference>
<evidence type="ECO:0000256" key="3">
    <source>
        <dbReference type="ARBA" id="ARBA00022643"/>
    </source>
</evidence>